<reference evidence="6 7" key="1">
    <citation type="submission" date="2020-08" db="EMBL/GenBank/DDBJ databases">
        <title>Genomic Encyclopedia of Type Strains, Phase IV (KMG-IV): sequencing the most valuable type-strain genomes for metagenomic binning, comparative biology and taxonomic classification.</title>
        <authorList>
            <person name="Goeker M."/>
        </authorList>
    </citation>
    <scope>NUCLEOTIDE SEQUENCE [LARGE SCALE GENOMIC DNA]</scope>
    <source>
        <strain evidence="6 7">DSM 29007</strain>
    </source>
</reference>
<dbReference type="PANTHER" id="PTHR30437:SF4">
    <property type="entry name" value="TRANSCRIPTION ELONGATION FACTOR GREA"/>
    <property type="match status" value="1"/>
</dbReference>
<organism evidence="6 7">
    <name type="scientific">Longimicrobium terrae</name>
    <dbReference type="NCBI Taxonomy" id="1639882"/>
    <lineage>
        <taxon>Bacteria</taxon>
        <taxon>Pseudomonadati</taxon>
        <taxon>Gemmatimonadota</taxon>
        <taxon>Longimicrobiia</taxon>
        <taxon>Longimicrobiales</taxon>
        <taxon>Longimicrobiaceae</taxon>
        <taxon>Longimicrobium</taxon>
    </lineage>
</organism>
<dbReference type="Pfam" id="PF03449">
    <property type="entry name" value="GreA_GreB_N"/>
    <property type="match status" value="1"/>
</dbReference>
<dbReference type="PIRSF" id="PIRSF006092">
    <property type="entry name" value="GreA_GreB"/>
    <property type="match status" value="1"/>
</dbReference>
<dbReference type="GO" id="GO:0070063">
    <property type="term" value="F:RNA polymerase binding"/>
    <property type="evidence" value="ECO:0007669"/>
    <property type="project" value="InterPro"/>
</dbReference>
<dbReference type="RefSeq" id="WP_170037057.1">
    <property type="nucleotide sequence ID" value="NZ_JABDTL010000002.1"/>
</dbReference>
<dbReference type="GO" id="GO:0003677">
    <property type="term" value="F:DNA binding"/>
    <property type="evidence" value="ECO:0007669"/>
    <property type="project" value="InterPro"/>
</dbReference>
<evidence type="ECO:0000259" key="4">
    <source>
        <dbReference type="Pfam" id="PF01272"/>
    </source>
</evidence>
<feature type="domain" description="Transcription elongation factor GreA/GreB C-terminal" evidence="4">
    <location>
        <begin position="76"/>
        <end position="152"/>
    </location>
</feature>
<dbReference type="GO" id="GO:0032784">
    <property type="term" value="P:regulation of DNA-templated transcription elongation"/>
    <property type="evidence" value="ECO:0007669"/>
    <property type="project" value="InterPro"/>
</dbReference>
<dbReference type="GO" id="GO:0003746">
    <property type="term" value="F:translation elongation factor activity"/>
    <property type="evidence" value="ECO:0007669"/>
    <property type="project" value="UniProtKB-KW"/>
</dbReference>
<keyword evidence="7" id="KW-1185">Reference proteome</keyword>
<dbReference type="SUPFAM" id="SSF46557">
    <property type="entry name" value="GreA transcript cleavage protein, N-terminal domain"/>
    <property type="match status" value="1"/>
</dbReference>
<dbReference type="EMBL" id="JACHIA010000019">
    <property type="protein sequence ID" value="MBB6072909.1"/>
    <property type="molecule type" value="Genomic_DNA"/>
</dbReference>
<protein>
    <submittedName>
        <fullName evidence="6">Transcription elongation factor GreA</fullName>
    </submittedName>
</protein>
<comment type="similarity">
    <text evidence="1">Belongs to the GreA/GreB family.</text>
</comment>
<dbReference type="InterPro" id="IPR001437">
    <property type="entry name" value="Tscrpt_elong_fac_GreA/B_C"/>
</dbReference>
<dbReference type="PANTHER" id="PTHR30437">
    <property type="entry name" value="TRANSCRIPTION ELONGATION FACTOR GREA"/>
    <property type="match status" value="1"/>
</dbReference>
<gene>
    <name evidence="6" type="ORF">HNQ61_004575</name>
</gene>
<evidence type="ECO:0000256" key="2">
    <source>
        <dbReference type="ARBA" id="ARBA00023015"/>
    </source>
</evidence>
<proteinExistence type="inferred from homology"/>
<evidence type="ECO:0000256" key="3">
    <source>
        <dbReference type="ARBA" id="ARBA00023163"/>
    </source>
</evidence>
<dbReference type="InterPro" id="IPR022691">
    <property type="entry name" value="Tscrpt_elong_fac_GreA/B_N"/>
</dbReference>
<keyword evidence="3" id="KW-0804">Transcription</keyword>
<dbReference type="GO" id="GO:0006354">
    <property type="term" value="P:DNA-templated transcription elongation"/>
    <property type="evidence" value="ECO:0007669"/>
    <property type="project" value="TreeGrafter"/>
</dbReference>
<sequence>MLDDLKNKLGEEIERLTHELQVIIPEAIKKAVEHGDLRENSEYKSALERQQFISARLNHLTQRAGELSKIDLSQIPVDRVGFGSRVRVVDMRTKEEETYTLAFGDFIDKDNLDSGQISMASALGQQLMGKQKGDKVSIQLPRGERKLHIKEVVTLSQMVEKS</sequence>
<keyword evidence="6" id="KW-0251">Elongation factor</keyword>
<evidence type="ECO:0000313" key="6">
    <source>
        <dbReference type="EMBL" id="MBB6072909.1"/>
    </source>
</evidence>
<feature type="domain" description="Transcription elongation factor GreA/GreB N-terminal" evidence="5">
    <location>
        <begin position="7"/>
        <end position="63"/>
    </location>
</feature>
<dbReference type="InterPro" id="IPR036805">
    <property type="entry name" value="Tscrpt_elong_fac_GreA/B_N_sf"/>
</dbReference>
<evidence type="ECO:0000259" key="5">
    <source>
        <dbReference type="Pfam" id="PF03449"/>
    </source>
</evidence>
<evidence type="ECO:0000256" key="1">
    <source>
        <dbReference type="ARBA" id="ARBA00008213"/>
    </source>
</evidence>
<comment type="caution">
    <text evidence="6">The sequence shown here is derived from an EMBL/GenBank/DDBJ whole genome shotgun (WGS) entry which is preliminary data.</text>
</comment>
<accession>A0A841H567</accession>
<keyword evidence="6" id="KW-0648">Protein biosynthesis</keyword>
<dbReference type="InterPro" id="IPR036953">
    <property type="entry name" value="GreA/GreB_C_sf"/>
</dbReference>
<evidence type="ECO:0000313" key="7">
    <source>
        <dbReference type="Proteomes" id="UP000582837"/>
    </source>
</evidence>
<dbReference type="InterPro" id="IPR023459">
    <property type="entry name" value="Tscrpt_elong_fac_GreA/B_fam"/>
</dbReference>
<dbReference type="Proteomes" id="UP000582837">
    <property type="component" value="Unassembled WGS sequence"/>
</dbReference>
<dbReference type="Gene3D" id="1.10.287.180">
    <property type="entry name" value="Transcription elongation factor, GreA/GreB, N-terminal domain"/>
    <property type="match status" value="1"/>
</dbReference>
<dbReference type="Gene3D" id="3.10.50.30">
    <property type="entry name" value="Transcription elongation factor, GreA/GreB, C-terminal domain"/>
    <property type="match status" value="1"/>
</dbReference>
<keyword evidence="2" id="KW-0805">Transcription regulation</keyword>
<dbReference type="PROSITE" id="PS00829">
    <property type="entry name" value="GREAB_1"/>
    <property type="match status" value="1"/>
</dbReference>
<name>A0A841H567_9BACT</name>
<dbReference type="Pfam" id="PF01272">
    <property type="entry name" value="GreA_GreB"/>
    <property type="match status" value="1"/>
</dbReference>
<dbReference type="InterPro" id="IPR018151">
    <property type="entry name" value="TF_GreA/GreB_CS"/>
</dbReference>
<dbReference type="SUPFAM" id="SSF54534">
    <property type="entry name" value="FKBP-like"/>
    <property type="match status" value="1"/>
</dbReference>
<dbReference type="AlphaFoldDB" id="A0A841H567"/>